<evidence type="ECO:0000259" key="1">
    <source>
        <dbReference type="SMART" id="SM00953"/>
    </source>
</evidence>
<evidence type="ECO:0000313" key="2">
    <source>
        <dbReference type="EMBL" id="XBS68179.1"/>
    </source>
</evidence>
<feature type="domain" description="RES" evidence="1">
    <location>
        <begin position="84"/>
        <end position="212"/>
    </location>
</feature>
<name>A0AAU7Q562_9GAMM</name>
<dbReference type="InterPro" id="IPR014914">
    <property type="entry name" value="RES_dom"/>
</dbReference>
<sequence length="236" mass="26334">MVITEPVSLPDLSVQPQRGYRLINSKYPPIALFDDVADKEEFETLYELQALTNPRLQNGAGSPSYLPVGDIPFGIPGCSYAVAPFTHINPRGSRFSDGSYGMLYIADDMTTALTEVTYHQEHYWQAIAGLKYDRMVMRSLVFIFNPAPAKDALVLPLSHPVYDMKNYGASRQLGHGLKNQGCGALRYRSVRRPGSLCWALFTPKGVNSVQQSAHYEFIWDGKKNRQNRPNSLCAGV</sequence>
<dbReference type="EMBL" id="CP157947">
    <property type="protein sequence ID" value="XBS68179.1"/>
    <property type="molecule type" value="Genomic_DNA"/>
</dbReference>
<organism evidence="2">
    <name type="scientific">Acerihabitans sp. KWT182</name>
    <dbReference type="NCBI Taxonomy" id="3157919"/>
    <lineage>
        <taxon>Bacteria</taxon>
        <taxon>Pseudomonadati</taxon>
        <taxon>Pseudomonadota</taxon>
        <taxon>Gammaproteobacteria</taxon>
        <taxon>Enterobacterales</taxon>
        <taxon>Pectobacteriaceae</taxon>
        <taxon>Acerihabitans</taxon>
    </lineage>
</organism>
<dbReference type="SMART" id="SM00953">
    <property type="entry name" value="RES"/>
    <property type="match status" value="1"/>
</dbReference>
<gene>
    <name evidence="2" type="ORF">ABK905_15270</name>
</gene>
<protein>
    <submittedName>
        <fullName evidence="2">RES family NAD+ phosphorylase</fullName>
    </submittedName>
</protein>
<reference evidence="2" key="1">
    <citation type="submission" date="2024-06" db="EMBL/GenBank/DDBJ databases">
        <authorList>
            <person name="Coelho C."/>
            <person name="Bento M."/>
            <person name="Garcia E."/>
            <person name="Camelo A."/>
            <person name="Brandao I."/>
            <person name="Espirito Santo C."/>
            <person name="Trovao J."/>
            <person name="Verissimo A."/>
            <person name="Costa J."/>
            <person name="Tiago I."/>
        </authorList>
    </citation>
    <scope>NUCLEOTIDE SEQUENCE</scope>
    <source>
        <strain evidence="2">KWT182</strain>
    </source>
</reference>
<proteinExistence type="predicted"/>
<dbReference type="Pfam" id="PF08808">
    <property type="entry name" value="RES"/>
    <property type="match status" value="1"/>
</dbReference>
<dbReference type="AlphaFoldDB" id="A0AAU7Q562"/>
<accession>A0AAU7Q562</accession>